<evidence type="ECO:0000313" key="2">
    <source>
        <dbReference type="WBParaSite" id="JU765_v2.g6833.t1"/>
    </source>
</evidence>
<evidence type="ECO:0000313" key="1">
    <source>
        <dbReference type="Proteomes" id="UP000887576"/>
    </source>
</evidence>
<dbReference type="Proteomes" id="UP000887576">
    <property type="component" value="Unplaced"/>
</dbReference>
<proteinExistence type="predicted"/>
<reference evidence="2" key="1">
    <citation type="submission" date="2022-11" db="UniProtKB">
        <authorList>
            <consortium name="WormBaseParasite"/>
        </authorList>
    </citation>
    <scope>IDENTIFICATION</scope>
</reference>
<protein>
    <submittedName>
        <fullName evidence="2">Uncharacterized protein</fullName>
    </submittedName>
</protein>
<accession>A0AC34RHA5</accession>
<name>A0AC34RHA5_9BILA</name>
<organism evidence="1 2">
    <name type="scientific">Panagrolaimus sp. JU765</name>
    <dbReference type="NCBI Taxonomy" id="591449"/>
    <lineage>
        <taxon>Eukaryota</taxon>
        <taxon>Metazoa</taxon>
        <taxon>Ecdysozoa</taxon>
        <taxon>Nematoda</taxon>
        <taxon>Chromadorea</taxon>
        <taxon>Rhabditida</taxon>
        <taxon>Tylenchina</taxon>
        <taxon>Panagrolaimomorpha</taxon>
        <taxon>Panagrolaimoidea</taxon>
        <taxon>Panagrolaimidae</taxon>
        <taxon>Panagrolaimus</taxon>
    </lineage>
</organism>
<sequence length="100" mass="11409">NDAPPIPFTVVTSSSPKTPIFSSELTGEIRFTLENIDKNDWVRFNFEGDLRVCYDVLADGFPRNEYKNSQERIEKINEVLGTKIAIINLEMLNEMIQAPC</sequence>
<dbReference type="WBParaSite" id="JU765_v2.g6833.t1">
    <property type="protein sequence ID" value="JU765_v2.g6833.t1"/>
    <property type="gene ID" value="JU765_v2.g6833"/>
</dbReference>